<evidence type="ECO:0000313" key="1">
    <source>
        <dbReference type="EMBL" id="KKB12385.1"/>
    </source>
</evidence>
<dbReference type="STRING" id="443610.VE25_07485"/>
<comment type="caution">
    <text evidence="1">The sequence shown here is derived from an EMBL/GenBank/DDBJ whole genome shotgun (WGS) entry which is preliminary data.</text>
</comment>
<protein>
    <recommendedName>
        <fullName evidence="3">Helix-turn-helix domain-containing protein</fullName>
    </recommendedName>
</protein>
<name>A0A0F5FUY5_9HYPH</name>
<dbReference type="Proteomes" id="UP000033632">
    <property type="component" value="Unassembled WGS sequence"/>
</dbReference>
<keyword evidence="2" id="KW-1185">Reference proteome</keyword>
<gene>
    <name evidence="1" type="ORF">VE25_07485</name>
</gene>
<organism evidence="1 2">
    <name type="scientific">Devosia geojensis</name>
    <dbReference type="NCBI Taxonomy" id="443610"/>
    <lineage>
        <taxon>Bacteria</taxon>
        <taxon>Pseudomonadati</taxon>
        <taxon>Pseudomonadota</taxon>
        <taxon>Alphaproteobacteria</taxon>
        <taxon>Hyphomicrobiales</taxon>
        <taxon>Devosiaceae</taxon>
        <taxon>Devosia</taxon>
    </lineage>
</organism>
<evidence type="ECO:0008006" key="3">
    <source>
        <dbReference type="Google" id="ProtNLM"/>
    </source>
</evidence>
<dbReference type="AlphaFoldDB" id="A0A0F5FUY5"/>
<accession>A0A0F5FUY5</accession>
<reference evidence="1 2" key="1">
    <citation type="submission" date="2015-03" db="EMBL/GenBank/DDBJ databases">
        <authorList>
            <person name="Hassan Y.I."/>
            <person name="Lepp D."/>
            <person name="Li X.-Z."/>
            <person name="Zhou T."/>
        </authorList>
    </citation>
    <scope>NUCLEOTIDE SEQUENCE [LARGE SCALE GENOMIC DNA]</scope>
    <source>
        <strain evidence="1 2">BD-c194</strain>
    </source>
</reference>
<proteinExistence type="predicted"/>
<evidence type="ECO:0000313" key="2">
    <source>
        <dbReference type="Proteomes" id="UP000033632"/>
    </source>
</evidence>
<dbReference type="OrthoDB" id="7365539at2"/>
<sequence>MESDRSVPERLDLIWGATAIAAALNRTRRQTFHMLENGELPAKKVGGRWVASRKKLEELFEGDAA</sequence>
<dbReference type="RefSeq" id="WP_046107975.1">
    <property type="nucleotide sequence ID" value="NZ_JZEX01000081.1"/>
</dbReference>
<dbReference type="EMBL" id="JZEX01000081">
    <property type="protein sequence ID" value="KKB12385.1"/>
    <property type="molecule type" value="Genomic_DNA"/>
</dbReference>
<dbReference type="PATRIC" id="fig|443610.3.peg.4064"/>